<reference evidence="2 3" key="1">
    <citation type="submission" date="2015-02" db="EMBL/GenBank/DDBJ databases">
        <title>Nostoc linckia genome annotation.</title>
        <authorList>
            <person name="Zhou Z."/>
        </authorList>
    </citation>
    <scope>NUCLEOTIDE SEQUENCE [LARGE SCALE GENOMIC DNA]</scope>
    <source>
        <strain evidence="3">z8</strain>
    </source>
</reference>
<dbReference type="AlphaFoldDB" id="A0A9Q6EKW2"/>
<evidence type="ECO:0000313" key="3">
    <source>
        <dbReference type="Proteomes" id="UP000222310"/>
    </source>
</evidence>
<feature type="transmembrane region" description="Helical" evidence="1">
    <location>
        <begin position="56"/>
        <end position="80"/>
    </location>
</feature>
<keyword evidence="1" id="KW-0472">Membrane</keyword>
<proteinExistence type="predicted"/>
<protein>
    <submittedName>
        <fullName evidence="2">Uncharacterized protein</fullName>
    </submittedName>
</protein>
<dbReference type="Proteomes" id="UP000222310">
    <property type="component" value="Unassembled WGS sequence"/>
</dbReference>
<evidence type="ECO:0000313" key="2">
    <source>
        <dbReference type="EMBL" id="PHK02707.1"/>
    </source>
</evidence>
<name>A0A9Q6EKW2_NOSLI</name>
<organism evidence="2 3">
    <name type="scientific">Nostoc linckia z8</name>
    <dbReference type="NCBI Taxonomy" id="1628746"/>
    <lineage>
        <taxon>Bacteria</taxon>
        <taxon>Bacillati</taxon>
        <taxon>Cyanobacteriota</taxon>
        <taxon>Cyanophyceae</taxon>
        <taxon>Nostocales</taxon>
        <taxon>Nostocaceae</taxon>
        <taxon>Nostoc</taxon>
    </lineage>
</organism>
<gene>
    <name evidence="2" type="ORF">VF08_17950</name>
</gene>
<evidence type="ECO:0000256" key="1">
    <source>
        <dbReference type="SAM" id="Phobius"/>
    </source>
</evidence>
<sequence length="95" mass="11010">MLGTQGVITMTIARENTVASFHDSNSVNVVNWLKFVRLGTTQAKVFWWHIHAYKTILTVMLLTLSSLIYLIIHWSLSNLLRVPMHQERWKISSSK</sequence>
<keyword evidence="1" id="KW-1133">Transmembrane helix</keyword>
<dbReference type="EMBL" id="LAHD01000049">
    <property type="protein sequence ID" value="PHK02707.1"/>
    <property type="molecule type" value="Genomic_DNA"/>
</dbReference>
<comment type="caution">
    <text evidence="2">The sequence shown here is derived from an EMBL/GenBank/DDBJ whole genome shotgun (WGS) entry which is preliminary data.</text>
</comment>
<accession>A0A9Q6EKW2</accession>
<keyword evidence="1" id="KW-0812">Transmembrane</keyword>